<dbReference type="Proteomes" id="UP000076555">
    <property type="component" value="Unassembled WGS sequence"/>
</dbReference>
<evidence type="ECO:0000256" key="2">
    <source>
        <dbReference type="ARBA" id="ARBA00022553"/>
    </source>
</evidence>
<dbReference type="SMART" id="SM00823">
    <property type="entry name" value="PKS_PP"/>
    <property type="match status" value="1"/>
</dbReference>
<gene>
    <name evidence="4" type="ORF">A2T98_21705</name>
</gene>
<reference evidence="4 5" key="1">
    <citation type="submission" date="2016-04" db="EMBL/GenBank/DDBJ databases">
        <title>Draft Genome Assembly of the Bloom-forming Cyanobacterium Nodularia spumigena Strain CENA596 in Shrimp Production Ponds.</title>
        <authorList>
            <person name="Popin R.V."/>
            <person name="Rigonato J."/>
            <person name="Abreu V.A."/>
            <person name="Andreote A.P."/>
            <person name="Silveira S.B."/>
            <person name="Odebrecht C."/>
            <person name="Fiore M.F."/>
        </authorList>
    </citation>
    <scope>NUCLEOTIDE SEQUENCE [LARGE SCALE GENOMIC DNA]</scope>
    <source>
        <strain evidence="4 5">CENA596</strain>
    </source>
</reference>
<sequence>MNQSTHNPNAIKSYSVEEIETWLVSQIAEQLSVQPDEIDVKEPLDSYGLDSAQAMMLANKAENFLGFSLSPMLLWHYPTIASLSKRLVEDLEGSESEIFQI</sequence>
<evidence type="ECO:0000256" key="1">
    <source>
        <dbReference type="ARBA" id="ARBA00022450"/>
    </source>
</evidence>
<dbReference type="Gene3D" id="1.10.1200.10">
    <property type="entry name" value="ACP-like"/>
    <property type="match status" value="1"/>
</dbReference>
<feature type="domain" description="Carrier" evidence="3">
    <location>
        <begin position="17"/>
        <end position="91"/>
    </location>
</feature>
<dbReference type="Pfam" id="PF00550">
    <property type="entry name" value="PP-binding"/>
    <property type="match status" value="1"/>
</dbReference>
<dbReference type="RefSeq" id="WP_063874545.1">
    <property type="nucleotide sequence ID" value="NZ_CAWMRI010000284.1"/>
</dbReference>
<dbReference type="PROSITE" id="PS50075">
    <property type="entry name" value="CARRIER"/>
    <property type="match status" value="1"/>
</dbReference>
<evidence type="ECO:0000313" key="4">
    <source>
        <dbReference type="EMBL" id="KZL47759.1"/>
    </source>
</evidence>
<keyword evidence="1" id="KW-0596">Phosphopantetheine</keyword>
<comment type="caution">
    <text evidence="4">The sequence shown here is derived from an EMBL/GenBank/DDBJ whole genome shotgun (WGS) entry which is preliminary data.</text>
</comment>
<dbReference type="SUPFAM" id="SSF47336">
    <property type="entry name" value="ACP-like"/>
    <property type="match status" value="1"/>
</dbReference>
<dbReference type="InterPro" id="IPR009081">
    <property type="entry name" value="PP-bd_ACP"/>
</dbReference>
<keyword evidence="2" id="KW-0597">Phosphoprotein</keyword>
<accession>A0A161XY30</accession>
<proteinExistence type="predicted"/>
<organism evidence="4 5">
    <name type="scientific">Nodularia spumigena CENA596</name>
    <dbReference type="NCBI Taxonomy" id="1819295"/>
    <lineage>
        <taxon>Bacteria</taxon>
        <taxon>Bacillati</taxon>
        <taxon>Cyanobacteriota</taxon>
        <taxon>Cyanophyceae</taxon>
        <taxon>Nostocales</taxon>
        <taxon>Nodulariaceae</taxon>
        <taxon>Nodularia</taxon>
    </lineage>
</organism>
<dbReference type="InterPro" id="IPR020806">
    <property type="entry name" value="PKS_PP-bd"/>
</dbReference>
<dbReference type="AlphaFoldDB" id="A0A161XY30"/>
<dbReference type="OrthoDB" id="425617at2"/>
<evidence type="ECO:0000259" key="3">
    <source>
        <dbReference type="PROSITE" id="PS50075"/>
    </source>
</evidence>
<protein>
    <submittedName>
        <fullName evidence="4">Polyketide synthase</fullName>
    </submittedName>
</protein>
<name>A0A161XY30_NODSP</name>
<dbReference type="EMBL" id="LWAJ01000284">
    <property type="protein sequence ID" value="KZL47759.1"/>
    <property type="molecule type" value="Genomic_DNA"/>
</dbReference>
<dbReference type="InterPro" id="IPR036736">
    <property type="entry name" value="ACP-like_sf"/>
</dbReference>
<evidence type="ECO:0000313" key="5">
    <source>
        <dbReference type="Proteomes" id="UP000076555"/>
    </source>
</evidence>
<dbReference type="GO" id="GO:0031177">
    <property type="term" value="F:phosphopantetheine binding"/>
    <property type="evidence" value="ECO:0007669"/>
    <property type="project" value="InterPro"/>
</dbReference>